<proteinExistence type="predicted"/>
<reference evidence="1" key="1">
    <citation type="journal article" date="2023" name="G3 (Bethesda)">
        <title>Whole genome assembly and annotation of the endangered Caribbean coral Acropora cervicornis.</title>
        <authorList>
            <person name="Selwyn J.D."/>
            <person name="Vollmer S.V."/>
        </authorList>
    </citation>
    <scope>NUCLEOTIDE SEQUENCE</scope>
    <source>
        <strain evidence="1">K2</strain>
    </source>
</reference>
<evidence type="ECO:0000313" key="1">
    <source>
        <dbReference type="EMBL" id="KAK2559289.1"/>
    </source>
</evidence>
<keyword evidence="2" id="KW-1185">Reference proteome</keyword>
<feature type="non-terminal residue" evidence="1">
    <location>
        <position position="80"/>
    </location>
</feature>
<comment type="caution">
    <text evidence="1">The sequence shown here is derived from an EMBL/GenBank/DDBJ whole genome shotgun (WGS) entry which is preliminary data.</text>
</comment>
<accession>A0AAD9QDF7</accession>
<dbReference type="Proteomes" id="UP001249851">
    <property type="component" value="Unassembled WGS sequence"/>
</dbReference>
<name>A0AAD9QDF7_ACRCE</name>
<organism evidence="1 2">
    <name type="scientific">Acropora cervicornis</name>
    <name type="common">Staghorn coral</name>
    <dbReference type="NCBI Taxonomy" id="6130"/>
    <lineage>
        <taxon>Eukaryota</taxon>
        <taxon>Metazoa</taxon>
        <taxon>Cnidaria</taxon>
        <taxon>Anthozoa</taxon>
        <taxon>Hexacorallia</taxon>
        <taxon>Scleractinia</taxon>
        <taxon>Astrocoeniina</taxon>
        <taxon>Acroporidae</taxon>
        <taxon>Acropora</taxon>
    </lineage>
</organism>
<dbReference type="EMBL" id="JARQWQ010000041">
    <property type="protein sequence ID" value="KAK2559289.1"/>
    <property type="molecule type" value="Genomic_DNA"/>
</dbReference>
<gene>
    <name evidence="1" type="ORF">P5673_018440</name>
</gene>
<sequence>MLQLYFANSVSMIFAQLLAFAILAFAVSDGLKLKNCDSRMPVQVKEIKVYPDPVILKKGEKITISGKFTHSIFSFAPSMD</sequence>
<dbReference type="AlphaFoldDB" id="A0AAD9QDF7"/>
<evidence type="ECO:0000313" key="2">
    <source>
        <dbReference type="Proteomes" id="UP001249851"/>
    </source>
</evidence>
<reference evidence="1" key="2">
    <citation type="journal article" date="2023" name="Science">
        <title>Genomic signatures of disease resistance in endangered staghorn corals.</title>
        <authorList>
            <person name="Vollmer S.V."/>
            <person name="Selwyn J.D."/>
            <person name="Despard B.A."/>
            <person name="Roesel C.L."/>
        </authorList>
    </citation>
    <scope>NUCLEOTIDE SEQUENCE</scope>
    <source>
        <strain evidence="1">K2</strain>
    </source>
</reference>
<protein>
    <submittedName>
        <fullName evidence="1">Uncharacterized protein</fullName>
    </submittedName>
</protein>